<protein>
    <submittedName>
        <fullName evidence="3">Uncharacterized protein</fullName>
    </submittedName>
</protein>
<proteinExistence type="predicted"/>
<keyword evidence="4" id="KW-1185">Reference proteome</keyword>
<reference evidence="3 4" key="1">
    <citation type="submission" date="2015-01" db="EMBL/GenBank/DDBJ databases">
        <title>The Genome Sequence of Capronia semiimmersa CBS27337.</title>
        <authorList>
            <consortium name="The Broad Institute Genomics Platform"/>
            <person name="Cuomo C."/>
            <person name="de Hoog S."/>
            <person name="Gorbushina A."/>
            <person name="Stielow B."/>
            <person name="Teixiera M."/>
            <person name="Abouelleil A."/>
            <person name="Chapman S.B."/>
            <person name="Priest M."/>
            <person name="Young S.K."/>
            <person name="Wortman J."/>
            <person name="Nusbaum C."/>
            <person name="Birren B."/>
        </authorList>
    </citation>
    <scope>NUCLEOTIDE SEQUENCE [LARGE SCALE GENOMIC DNA]</scope>
    <source>
        <strain evidence="3 4">CBS 27337</strain>
    </source>
</reference>
<keyword evidence="2" id="KW-1133">Transmembrane helix</keyword>
<feature type="transmembrane region" description="Helical" evidence="2">
    <location>
        <begin position="6"/>
        <end position="28"/>
    </location>
</feature>
<feature type="region of interest" description="Disordered" evidence="1">
    <location>
        <begin position="51"/>
        <end position="74"/>
    </location>
</feature>
<dbReference type="HOGENOM" id="CLU_2346512_0_0_1"/>
<accession>A0A0D2FZ31</accession>
<gene>
    <name evidence="3" type="ORF">PV04_01893</name>
</gene>
<name>A0A0D2FZ31_9EURO</name>
<evidence type="ECO:0000313" key="4">
    <source>
        <dbReference type="Proteomes" id="UP000054266"/>
    </source>
</evidence>
<keyword evidence="2" id="KW-0472">Membrane</keyword>
<dbReference type="EMBL" id="KN846956">
    <property type="protein sequence ID" value="KIW73803.1"/>
    <property type="molecule type" value="Genomic_DNA"/>
</dbReference>
<evidence type="ECO:0000313" key="3">
    <source>
        <dbReference type="EMBL" id="KIW73803.1"/>
    </source>
</evidence>
<evidence type="ECO:0000256" key="2">
    <source>
        <dbReference type="SAM" id="Phobius"/>
    </source>
</evidence>
<evidence type="ECO:0000256" key="1">
    <source>
        <dbReference type="SAM" id="MobiDB-lite"/>
    </source>
</evidence>
<dbReference type="Proteomes" id="UP000054266">
    <property type="component" value="Unassembled WGS sequence"/>
</dbReference>
<keyword evidence="2" id="KW-0812">Transmembrane</keyword>
<dbReference type="STRING" id="5601.A0A0D2FZ31"/>
<organism evidence="3 4">
    <name type="scientific">Phialophora macrospora</name>
    <dbReference type="NCBI Taxonomy" id="1851006"/>
    <lineage>
        <taxon>Eukaryota</taxon>
        <taxon>Fungi</taxon>
        <taxon>Dikarya</taxon>
        <taxon>Ascomycota</taxon>
        <taxon>Pezizomycotina</taxon>
        <taxon>Eurotiomycetes</taxon>
        <taxon>Chaetothyriomycetidae</taxon>
        <taxon>Chaetothyriales</taxon>
        <taxon>Herpotrichiellaceae</taxon>
        <taxon>Phialophora</taxon>
    </lineage>
</organism>
<dbReference type="AlphaFoldDB" id="A0A0D2FZ31"/>
<sequence length="99" mass="11077">MVNNAVVVPVAVLASICVAMFVFIWWWFPRHYRKGVADDMYTMDRERAGREATHADLGGGDTTDAENVEPPRPKTLEEHIAIARANIRRGGHNPATTPY</sequence>